<dbReference type="Gene3D" id="2.60.120.10">
    <property type="entry name" value="Jelly Rolls"/>
    <property type="match status" value="1"/>
</dbReference>
<keyword evidence="2" id="KW-1185">Reference proteome</keyword>
<dbReference type="AlphaFoldDB" id="A0A7U3SNU6"/>
<protein>
    <submittedName>
        <fullName evidence="1">Crp/Fnr family transcriptional regulator</fullName>
    </submittedName>
</protein>
<dbReference type="InterPro" id="IPR018490">
    <property type="entry name" value="cNMP-bd_dom_sf"/>
</dbReference>
<accession>A0A7U3SNU6</accession>
<evidence type="ECO:0000313" key="2">
    <source>
        <dbReference type="Proteomes" id="UP000594759"/>
    </source>
</evidence>
<dbReference type="InterPro" id="IPR014710">
    <property type="entry name" value="RmlC-like_jellyroll"/>
</dbReference>
<dbReference type="Proteomes" id="UP000594759">
    <property type="component" value="Chromosome"/>
</dbReference>
<dbReference type="EMBL" id="CP064939">
    <property type="protein sequence ID" value="QPH37878.1"/>
    <property type="molecule type" value="Genomic_DNA"/>
</dbReference>
<evidence type="ECO:0000313" key="1">
    <source>
        <dbReference type="EMBL" id="QPH37878.1"/>
    </source>
</evidence>
<organism evidence="1 2">
    <name type="scientific">Pedobacter endophyticus</name>
    <dbReference type="NCBI Taxonomy" id="2789740"/>
    <lineage>
        <taxon>Bacteria</taxon>
        <taxon>Pseudomonadati</taxon>
        <taxon>Bacteroidota</taxon>
        <taxon>Sphingobacteriia</taxon>
        <taxon>Sphingobacteriales</taxon>
        <taxon>Sphingobacteriaceae</taxon>
        <taxon>Pedobacter</taxon>
    </lineage>
</organism>
<reference evidence="1 2" key="1">
    <citation type="submission" date="2020-11" db="EMBL/GenBank/DDBJ databases">
        <title>Pedobacter endophytica, an endophytic bacteria isolated form Carex pumila.</title>
        <authorList>
            <person name="Peng Y."/>
            <person name="Jiang L."/>
            <person name="Lee J."/>
        </authorList>
    </citation>
    <scope>NUCLEOTIDE SEQUENCE [LARGE SCALE GENOMIC DNA]</scope>
    <source>
        <strain evidence="1 2">JBR3-12</strain>
    </source>
</reference>
<name>A0A7U3SNU6_9SPHI</name>
<gene>
    <name evidence="1" type="ORF">IZT61_12230</name>
</gene>
<sequence length="179" mass="20871">MENADQGLIALLSGLFVSRFFRKGAILCMPGQVFQALHFVDHGLVRGYFSRGREEHTSWILETGFIAPSSGVFSRAVSTEYVAFLKDTWVYSLDMTLVKTLAEKEVRLNHLIMEICEEKMQERIQTEELLRIGHAEDRYLAFKQFYERLLDLPIHDITASLMNIEPKYLYKIKKKYLRT</sequence>
<proteinExistence type="predicted"/>
<dbReference type="SUPFAM" id="SSF51206">
    <property type="entry name" value="cAMP-binding domain-like"/>
    <property type="match status" value="1"/>
</dbReference>
<dbReference type="KEGG" id="pex:IZT61_12230"/>
<dbReference type="RefSeq" id="WP_196097190.1">
    <property type="nucleotide sequence ID" value="NZ_CP064939.1"/>
</dbReference>